<accession>A0A4R1KE85</accession>
<evidence type="ECO:0000256" key="1">
    <source>
        <dbReference type="SAM" id="Phobius"/>
    </source>
</evidence>
<dbReference type="OrthoDB" id="9806615at2"/>
<gene>
    <name evidence="2" type="ORF">C8D98_0953</name>
</gene>
<name>A0A4R1KE85_9BACT</name>
<dbReference type="AlphaFoldDB" id="A0A4R1KE85"/>
<dbReference type="RefSeq" id="WP_132872475.1">
    <property type="nucleotide sequence ID" value="NZ_JAJUHT010000004.1"/>
</dbReference>
<proteinExistence type="predicted"/>
<dbReference type="EMBL" id="SMGG01000003">
    <property type="protein sequence ID" value="TCK62427.1"/>
    <property type="molecule type" value="Genomic_DNA"/>
</dbReference>
<organism evidence="2 3">
    <name type="scientific">Seleniivibrio woodruffii</name>
    <dbReference type="NCBI Taxonomy" id="1078050"/>
    <lineage>
        <taxon>Bacteria</taxon>
        <taxon>Pseudomonadati</taxon>
        <taxon>Deferribacterota</taxon>
        <taxon>Deferribacteres</taxon>
        <taxon>Deferribacterales</taxon>
        <taxon>Geovibrionaceae</taxon>
        <taxon>Seleniivibrio</taxon>
    </lineage>
</organism>
<comment type="caution">
    <text evidence="2">The sequence shown here is derived from an EMBL/GenBank/DDBJ whole genome shotgun (WGS) entry which is preliminary data.</text>
</comment>
<keyword evidence="1" id="KW-0472">Membrane</keyword>
<keyword evidence="3" id="KW-1185">Reference proteome</keyword>
<evidence type="ECO:0000313" key="2">
    <source>
        <dbReference type="EMBL" id="TCK62427.1"/>
    </source>
</evidence>
<evidence type="ECO:0000313" key="3">
    <source>
        <dbReference type="Proteomes" id="UP000294614"/>
    </source>
</evidence>
<keyword evidence="1" id="KW-1133">Transmembrane helix</keyword>
<protein>
    <submittedName>
        <fullName evidence="2">Uncharacterized protein</fullName>
    </submittedName>
</protein>
<reference evidence="2 3" key="1">
    <citation type="submission" date="2019-03" db="EMBL/GenBank/DDBJ databases">
        <title>Genomic Encyclopedia of Type Strains, Phase IV (KMG-IV): sequencing the most valuable type-strain genomes for metagenomic binning, comparative biology and taxonomic classification.</title>
        <authorList>
            <person name="Goeker M."/>
        </authorList>
    </citation>
    <scope>NUCLEOTIDE SEQUENCE [LARGE SCALE GENOMIC DNA]</scope>
    <source>
        <strain evidence="2 3">DSM 24984</strain>
    </source>
</reference>
<sequence>MNIKRFNQYFGGRYMKYWYVAFVIVMSWFVVNLFNNGSVHSYVLTAYSNDGQPLNSMVVDQVNMSQPEALPVAKAYKPVKPIKFLP</sequence>
<keyword evidence="1" id="KW-0812">Transmembrane</keyword>
<feature type="transmembrane region" description="Helical" evidence="1">
    <location>
        <begin position="17"/>
        <end position="34"/>
    </location>
</feature>
<dbReference type="Proteomes" id="UP000294614">
    <property type="component" value="Unassembled WGS sequence"/>
</dbReference>